<dbReference type="NCBIfam" id="NF033545">
    <property type="entry name" value="transpos_IS630"/>
    <property type="match status" value="1"/>
</dbReference>
<evidence type="ECO:0000313" key="2">
    <source>
        <dbReference type="EMBL" id="ABC76906.1"/>
    </source>
</evidence>
<dbReference type="KEGG" id="sat:SYN_03210"/>
<gene>
    <name evidence="2" type="ORF">SYN_01318</name>
    <name evidence="3" type="ORF">SYN_03179</name>
    <name evidence="4" type="ORF">SYN_03210</name>
</gene>
<dbReference type="EMBL" id="CP000252">
    <property type="protein sequence ID" value="ABC76966.1"/>
    <property type="molecule type" value="Genomic_DNA"/>
</dbReference>
<reference evidence="3" key="1">
    <citation type="submission" date="2006-01" db="EMBL/GenBank/DDBJ databases">
        <title>The genome of the syntrophic bacterium Syntrophus aciditrophicus: Life dependent on negative change in electrical potential.</title>
        <authorList>
            <person name="Gunsalus R."/>
            <person name="Rohlin L."/>
            <person name="Kim U."/>
            <person name="Krupp R."/>
            <person name="Bhattacharyya A."/>
            <person name="Campbell J."/>
            <person name="McInerney M."/>
            <person name="Moutakki H."/>
            <person name="Rio-Hernandez L."/>
        </authorList>
    </citation>
    <scope>NUCLEOTIDE SEQUENCE [LARGE SCALE GENOMIC DNA]</scope>
    <source>
        <strain evidence="3">SB</strain>
    </source>
</reference>
<protein>
    <submittedName>
        <fullName evidence="3">Transposase and inactivated derivatives</fullName>
    </submittedName>
</protein>
<dbReference type="InParanoid" id="Q2LSA8"/>
<proteinExistence type="predicted"/>
<dbReference type="InterPro" id="IPR047655">
    <property type="entry name" value="Transpos_IS630-like"/>
</dbReference>
<dbReference type="Proteomes" id="UP000001933">
    <property type="component" value="Chromosome"/>
</dbReference>
<dbReference type="Pfam" id="PF13358">
    <property type="entry name" value="DDE_3"/>
    <property type="match status" value="1"/>
</dbReference>
<evidence type="ECO:0000313" key="4">
    <source>
        <dbReference type="EMBL" id="ABC77255.1"/>
    </source>
</evidence>
<accession>Q2LSA8</accession>
<name>Q2LSA8_SYNAS</name>
<feature type="domain" description="Tc1-like transposase DDE" evidence="1">
    <location>
        <begin position="17"/>
        <end position="168"/>
    </location>
</feature>
<dbReference type="HOGENOM" id="CLU_041125_1_0_7"/>
<dbReference type="KEGG" id="sat:SYN_01318"/>
<sequence>MEDLLEVYHLPYDADYPVVCMDESCKQMIGEVREPIPCKPGQPVRVDDEYVRNGVAEIFMEVEPLAGKRHVAVTERRTRKDWALQIKQMLDERYPDAIKVRLVMDNLNTHNIASLYETFEPKEARRLAERLDIHYTPKHGSWLNMAEIELSVLNGQCLDRRIADMETMQAEVDAWERDRNNSSKIIDWQFTTSDARIKLKRLYPNL</sequence>
<evidence type="ECO:0000313" key="5">
    <source>
        <dbReference type="Proteomes" id="UP000001933"/>
    </source>
</evidence>
<reference evidence="3" key="3">
    <citation type="submission" date="2012-11" db="EMBL/GenBank/DDBJ databases">
        <authorList>
            <person name="Le H."/>
            <person name="McInerney M.J."/>
        </authorList>
    </citation>
    <scope>NUCLEOTIDE SEQUENCE</scope>
    <source>
        <strain evidence="3">SB</strain>
    </source>
</reference>
<evidence type="ECO:0000313" key="3">
    <source>
        <dbReference type="EMBL" id="ABC76966.1"/>
    </source>
</evidence>
<organism evidence="3 5">
    <name type="scientific">Syntrophus aciditrophicus (strain SB)</name>
    <dbReference type="NCBI Taxonomy" id="56780"/>
    <lineage>
        <taxon>Bacteria</taxon>
        <taxon>Pseudomonadati</taxon>
        <taxon>Thermodesulfobacteriota</taxon>
        <taxon>Syntrophia</taxon>
        <taxon>Syntrophales</taxon>
        <taxon>Syntrophaceae</taxon>
        <taxon>Syntrophus</taxon>
    </lineage>
</organism>
<keyword evidence="5" id="KW-1185">Reference proteome</keyword>
<reference evidence="3 5" key="2">
    <citation type="journal article" date="2007" name="Proc. Natl. Acad. Sci. U.S.A.">
        <title>The genome of Syntrophus aciditrophicus: life at the thermodynamic limit of microbial growth.</title>
        <authorList>
            <person name="McInerney M.J."/>
            <person name="Rohlin L."/>
            <person name="Mouttaki H."/>
            <person name="Kim U."/>
            <person name="Krupp R.S."/>
            <person name="Rios-Hernandez L."/>
            <person name="Sieber J."/>
            <person name="Struchtemeyer C.G."/>
            <person name="Bhattacharyya A."/>
            <person name="Campbell J.W."/>
            <person name="Gunsalus R.P."/>
        </authorList>
    </citation>
    <scope>NUCLEOTIDE SEQUENCE [LARGE SCALE GENOMIC DNA]</scope>
    <source>
        <strain evidence="3 5">SB</strain>
    </source>
</reference>
<dbReference type="EMBL" id="CP000252">
    <property type="protein sequence ID" value="ABC76906.1"/>
    <property type="molecule type" value="Genomic_DNA"/>
</dbReference>
<dbReference type="KEGG" id="sat:SYN_03179"/>
<dbReference type="InterPro" id="IPR038717">
    <property type="entry name" value="Tc1-like_DDE_dom"/>
</dbReference>
<dbReference type="eggNOG" id="COG3335">
    <property type="taxonomic scope" value="Bacteria"/>
</dbReference>
<dbReference type="STRING" id="56780.SYN_01318"/>
<dbReference type="EMBL" id="CP000252">
    <property type="protein sequence ID" value="ABC77255.1"/>
    <property type="molecule type" value="Genomic_DNA"/>
</dbReference>
<evidence type="ECO:0000259" key="1">
    <source>
        <dbReference type="Pfam" id="PF13358"/>
    </source>
</evidence>
<dbReference type="AlphaFoldDB" id="Q2LSA8"/>